<feature type="non-terminal residue" evidence="4">
    <location>
        <position position="1"/>
    </location>
</feature>
<dbReference type="PROSITE" id="PS51450">
    <property type="entry name" value="LRR"/>
    <property type="match status" value="1"/>
</dbReference>
<evidence type="ECO:0000256" key="2">
    <source>
        <dbReference type="ARBA" id="ARBA00022737"/>
    </source>
</evidence>
<keyword evidence="2" id="KW-0677">Repeat</keyword>
<dbReference type="InterPro" id="IPR001611">
    <property type="entry name" value="Leu-rich_rpt"/>
</dbReference>
<evidence type="ECO:0000256" key="1">
    <source>
        <dbReference type="ARBA" id="ARBA00022614"/>
    </source>
</evidence>
<dbReference type="InterPro" id="IPR003591">
    <property type="entry name" value="Leu-rich_rpt_typical-subtyp"/>
</dbReference>
<accession>A0ABM0PYZ6</accession>
<organism evidence="3 4">
    <name type="scientific">Galeopterus variegatus</name>
    <name type="common">Malayan flying lemur</name>
    <name type="synonym">Cynocephalus variegatus</name>
    <dbReference type="NCBI Taxonomy" id="482537"/>
    <lineage>
        <taxon>Eukaryota</taxon>
        <taxon>Metazoa</taxon>
        <taxon>Chordata</taxon>
        <taxon>Craniata</taxon>
        <taxon>Vertebrata</taxon>
        <taxon>Euteleostomi</taxon>
        <taxon>Mammalia</taxon>
        <taxon>Eutheria</taxon>
        <taxon>Euarchontoglires</taxon>
        <taxon>Dermoptera</taxon>
        <taxon>Cynocephalidae</taxon>
        <taxon>Galeopterus</taxon>
    </lineage>
</organism>
<sequence>ILSDARILSENHLTELHKDSFEGLLSLQHLDLSCNKIQAIERRTFEALPFLKSLNLRCNLISEVSFGTFQAWHGFQFLNELILNHNPLTTVEDSHLFKLPALKYLDMGATQVSLTTIENTILMSLELEKL</sequence>
<gene>
    <name evidence="4" type="primary">LOC103581229</name>
</gene>
<dbReference type="SMART" id="SM00369">
    <property type="entry name" value="LRR_TYP"/>
    <property type="match status" value="3"/>
</dbReference>
<keyword evidence="1" id="KW-0433">Leucine-rich repeat</keyword>
<dbReference type="PANTHER" id="PTHR23045">
    <property type="entry name" value="LEUCINE-RICH REPEAT-CONTAINING PROTEIN 37A"/>
    <property type="match status" value="1"/>
</dbReference>
<dbReference type="PANTHER" id="PTHR23045:SF9">
    <property type="entry name" value="LEUCINE RICH REPEAT CONTAINING 37A-RELATED"/>
    <property type="match status" value="1"/>
</dbReference>
<dbReference type="Gene3D" id="3.80.10.10">
    <property type="entry name" value="Ribonuclease Inhibitor"/>
    <property type="match status" value="1"/>
</dbReference>
<keyword evidence="3" id="KW-1185">Reference proteome</keyword>
<dbReference type="InterPro" id="IPR032675">
    <property type="entry name" value="LRR_dom_sf"/>
</dbReference>
<dbReference type="RefSeq" id="XP_008561337.1">
    <property type="nucleotide sequence ID" value="XM_008563115.1"/>
</dbReference>
<protein>
    <submittedName>
        <fullName evidence="4">Leucine-rich repeat-containing protein 37B-like</fullName>
    </submittedName>
</protein>
<dbReference type="Proteomes" id="UP000694923">
    <property type="component" value="Unplaced"/>
</dbReference>
<evidence type="ECO:0000313" key="4">
    <source>
        <dbReference type="RefSeq" id="XP_008561337.1"/>
    </source>
</evidence>
<proteinExistence type="predicted"/>
<name>A0ABM0PYZ6_GALVR</name>
<dbReference type="Pfam" id="PF13855">
    <property type="entry name" value="LRR_8"/>
    <property type="match status" value="1"/>
</dbReference>
<dbReference type="SUPFAM" id="SSF52058">
    <property type="entry name" value="L domain-like"/>
    <property type="match status" value="1"/>
</dbReference>
<reference evidence="4" key="1">
    <citation type="submission" date="2025-08" db="UniProtKB">
        <authorList>
            <consortium name="RefSeq"/>
        </authorList>
    </citation>
    <scope>IDENTIFICATION</scope>
</reference>
<evidence type="ECO:0000313" key="3">
    <source>
        <dbReference type="Proteomes" id="UP000694923"/>
    </source>
</evidence>
<dbReference type="GeneID" id="103581229"/>
<dbReference type="InterPro" id="IPR015753">
    <property type="entry name" value="LRRC37"/>
</dbReference>